<dbReference type="SUPFAM" id="SSF46785">
    <property type="entry name" value="Winged helix' DNA-binding domain"/>
    <property type="match status" value="1"/>
</dbReference>
<gene>
    <name evidence="5" type="ORF">DWX93_13845</name>
</gene>
<keyword evidence="3" id="KW-0804">Transcription</keyword>
<dbReference type="PANTHER" id="PTHR42756:SF1">
    <property type="entry name" value="TRANSCRIPTIONAL REPRESSOR OF EMRAB OPERON"/>
    <property type="match status" value="1"/>
</dbReference>
<evidence type="ECO:0000313" key="5">
    <source>
        <dbReference type="EMBL" id="RGS37511.1"/>
    </source>
</evidence>
<comment type="caution">
    <text evidence="5">The sequence shown here is derived from an EMBL/GenBank/DDBJ whole genome shotgun (WGS) entry which is preliminary data.</text>
</comment>
<evidence type="ECO:0000256" key="3">
    <source>
        <dbReference type="ARBA" id="ARBA00023163"/>
    </source>
</evidence>
<dbReference type="GO" id="GO:0003677">
    <property type="term" value="F:DNA binding"/>
    <property type="evidence" value="ECO:0007669"/>
    <property type="project" value="UniProtKB-KW"/>
</dbReference>
<sequence length="161" mass="18605">MERIKRSETIGYKIRLLHNQIHKNMEAKRMENEDNLTGMQRWTLGFLKDHSDCEVYQKDIEEAFSISRATASNMLGVMERKGLIKRVAVSHDARLKRLMLTDKAAALLDGAERDIREMEARLTAGLSAEDVEHLKRCLDQMLQNLDVTITEDTRCCCKPKR</sequence>
<evidence type="ECO:0000256" key="1">
    <source>
        <dbReference type="ARBA" id="ARBA00023015"/>
    </source>
</evidence>
<dbReference type="RefSeq" id="WP_118098008.1">
    <property type="nucleotide sequence ID" value="NZ_QRVL01000015.1"/>
</dbReference>
<dbReference type="SMART" id="SM00347">
    <property type="entry name" value="HTH_MARR"/>
    <property type="match status" value="1"/>
</dbReference>
<keyword evidence="1" id="KW-0805">Transcription regulation</keyword>
<keyword evidence="2" id="KW-0238">DNA-binding</keyword>
<dbReference type="EMBL" id="QRVL01000015">
    <property type="protein sequence ID" value="RGS37511.1"/>
    <property type="molecule type" value="Genomic_DNA"/>
</dbReference>
<evidence type="ECO:0000313" key="6">
    <source>
        <dbReference type="Proteomes" id="UP000266172"/>
    </source>
</evidence>
<evidence type="ECO:0000256" key="2">
    <source>
        <dbReference type="ARBA" id="ARBA00023125"/>
    </source>
</evidence>
<dbReference type="PANTHER" id="PTHR42756">
    <property type="entry name" value="TRANSCRIPTIONAL REGULATOR, MARR"/>
    <property type="match status" value="1"/>
</dbReference>
<name>A0A395V8U5_9FIRM</name>
<dbReference type="AlphaFoldDB" id="A0A395V8U5"/>
<dbReference type="Pfam" id="PF12802">
    <property type="entry name" value="MarR_2"/>
    <property type="match status" value="1"/>
</dbReference>
<feature type="domain" description="HTH marR-type" evidence="4">
    <location>
        <begin position="1"/>
        <end position="143"/>
    </location>
</feature>
<dbReference type="GO" id="GO:0003700">
    <property type="term" value="F:DNA-binding transcription factor activity"/>
    <property type="evidence" value="ECO:0007669"/>
    <property type="project" value="InterPro"/>
</dbReference>
<accession>A0A395V8U5</accession>
<dbReference type="Gene3D" id="1.10.10.10">
    <property type="entry name" value="Winged helix-like DNA-binding domain superfamily/Winged helix DNA-binding domain"/>
    <property type="match status" value="1"/>
</dbReference>
<organism evidence="5 6">
    <name type="scientific">Roseburia hominis</name>
    <dbReference type="NCBI Taxonomy" id="301301"/>
    <lineage>
        <taxon>Bacteria</taxon>
        <taxon>Bacillati</taxon>
        <taxon>Bacillota</taxon>
        <taxon>Clostridia</taxon>
        <taxon>Lachnospirales</taxon>
        <taxon>Lachnospiraceae</taxon>
        <taxon>Roseburia</taxon>
    </lineage>
</organism>
<dbReference type="PROSITE" id="PS50995">
    <property type="entry name" value="HTH_MARR_2"/>
    <property type="match status" value="1"/>
</dbReference>
<protein>
    <submittedName>
        <fullName evidence="5">MarR family transcriptional regulator</fullName>
    </submittedName>
</protein>
<dbReference type="InterPro" id="IPR036388">
    <property type="entry name" value="WH-like_DNA-bd_sf"/>
</dbReference>
<dbReference type="InterPro" id="IPR000835">
    <property type="entry name" value="HTH_MarR-typ"/>
</dbReference>
<reference evidence="5 6" key="1">
    <citation type="submission" date="2018-08" db="EMBL/GenBank/DDBJ databases">
        <title>A genome reference for cultivated species of the human gut microbiota.</title>
        <authorList>
            <person name="Zou Y."/>
            <person name="Xue W."/>
            <person name="Luo G."/>
        </authorList>
    </citation>
    <scope>NUCLEOTIDE SEQUENCE [LARGE SCALE GENOMIC DNA]</scope>
    <source>
        <strain evidence="5 6">AF22-12AC</strain>
    </source>
</reference>
<proteinExistence type="predicted"/>
<evidence type="ECO:0000259" key="4">
    <source>
        <dbReference type="PROSITE" id="PS50995"/>
    </source>
</evidence>
<dbReference type="InterPro" id="IPR036390">
    <property type="entry name" value="WH_DNA-bd_sf"/>
</dbReference>
<dbReference type="Proteomes" id="UP000266172">
    <property type="component" value="Unassembled WGS sequence"/>
</dbReference>
<dbReference type="PRINTS" id="PR00598">
    <property type="entry name" value="HTHMARR"/>
</dbReference>